<reference evidence="2 3" key="1">
    <citation type="journal article" date="2012" name="J. Bacteriol.">
        <title>Complete Genome Sequence of Paenibacillus mucilaginosus 3016, a Bacterium Functional as Microbial Fertilizer.</title>
        <authorList>
            <person name="Ma M."/>
            <person name="Wang Z."/>
            <person name="Li L."/>
            <person name="Jiang X."/>
            <person name="Guan D."/>
            <person name="Cao F."/>
            <person name="Chen H."/>
            <person name="Wang X."/>
            <person name="Shen D."/>
            <person name="Du B."/>
            <person name="Li J."/>
        </authorList>
    </citation>
    <scope>NUCLEOTIDE SEQUENCE [LARGE SCALE GENOMIC DNA]</scope>
    <source>
        <strain evidence="2 3">3016</strain>
    </source>
</reference>
<dbReference type="Proteomes" id="UP000007523">
    <property type="component" value="Chromosome"/>
</dbReference>
<gene>
    <name evidence="2" type="ORF">PM3016_419</name>
</gene>
<dbReference type="RefSeq" id="WP_014368284.1">
    <property type="nucleotide sequence ID" value="NC_016935.1"/>
</dbReference>
<dbReference type="HOGENOM" id="CLU_184464_1_0_9"/>
<organism evidence="2 3">
    <name type="scientific">Paenibacillus mucilaginosus 3016</name>
    <dbReference type="NCBI Taxonomy" id="1116391"/>
    <lineage>
        <taxon>Bacteria</taxon>
        <taxon>Bacillati</taxon>
        <taxon>Bacillota</taxon>
        <taxon>Bacilli</taxon>
        <taxon>Bacillales</taxon>
        <taxon>Paenibacillaceae</taxon>
        <taxon>Paenibacillus</taxon>
    </lineage>
</organism>
<name>H6NS97_9BACL</name>
<protein>
    <submittedName>
        <fullName evidence="2">Uncharacterized protein</fullName>
    </submittedName>
</protein>
<evidence type="ECO:0000313" key="3">
    <source>
        <dbReference type="Proteomes" id="UP000007523"/>
    </source>
</evidence>
<sequence>MANDKSMNPMSGEEVETDGIYTNEWGREEKLKRGDEFPADPVLGNTEWELTSLPLESQEEEFYKDTTANTKKRSHYDNDFGADPLGKAGKS</sequence>
<evidence type="ECO:0000256" key="1">
    <source>
        <dbReference type="SAM" id="MobiDB-lite"/>
    </source>
</evidence>
<accession>H6NS97</accession>
<feature type="region of interest" description="Disordered" evidence="1">
    <location>
        <begin position="1"/>
        <end position="23"/>
    </location>
</feature>
<dbReference type="KEGG" id="pmq:PM3016_419"/>
<proteinExistence type="predicted"/>
<dbReference type="EMBL" id="CP003235">
    <property type="protein sequence ID" value="AFC27391.1"/>
    <property type="molecule type" value="Genomic_DNA"/>
</dbReference>
<feature type="region of interest" description="Disordered" evidence="1">
    <location>
        <begin position="53"/>
        <end position="91"/>
    </location>
</feature>
<evidence type="ECO:0000313" key="2">
    <source>
        <dbReference type="EMBL" id="AFC27391.1"/>
    </source>
</evidence>
<dbReference type="AlphaFoldDB" id="H6NS97"/>
<keyword evidence="3" id="KW-1185">Reference proteome</keyword>